<accession>A0ABR6VG13</accession>
<comment type="caution">
    <text evidence="3">The sequence shown here is derived from an EMBL/GenBank/DDBJ whole genome shotgun (WGS) entry which is preliminary data.</text>
</comment>
<dbReference type="SMART" id="SM00278">
    <property type="entry name" value="HhH1"/>
    <property type="match status" value="2"/>
</dbReference>
<dbReference type="PANTHER" id="PTHR21180:SF32">
    <property type="entry name" value="ENDONUCLEASE_EXONUCLEASE_PHOSPHATASE FAMILY DOMAIN-CONTAINING PROTEIN 1"/>
    <property type="match status" value="1"/>
</dbReference>
<dbReference type="InterPro" id="IPR051675">
    <property type="entry name" value="Endo/Exo/Phosphatase_dom_1"/>
</dbReference>
<evidence type="ECO:0000259" key="2">
    <source>
        <dbReference type="SMART" id="SM00278"/>
    </source>
</evidence>
<gene>
    <name evidence="3" type="ORF">H8J70_02270</name>
</gene>
<dbReference type="Gene3D" id="1.10.150.310">
    <property type="entry name" value="Tex RuvX-like domain-like"/>
    <property type="match status" value="1"/>
</dbReference>
<keyword evidence="4" id="KW-1185">Reference proteome</keyword>
<keyword evidence="1" id="KW-0732">Signal</keyword>
<dbReference type="InterPro" id="IPR010994">
    <property type="entry name" value="RuvA_2-like"/>
</dbReference>
<reference evidence="3 4" key="1">
    <citation type="submission" date="2020-08" db="EMBL/GenBank/DDBJ databases">
        <authorList>
            <person name="Liu C."/>
            <person name="Sun Q."/>
        </authorList>
    </citation>
    <scope>NUCLEOTIDE SEQUENCE [LARGE SCALE GENOMIC DNA]</scope>
    <source>
        <strain evidence="3 4">NSJ-59</strain>
    </source>
</reference>
<organism evidence="3 4">
    <name type="scientific">Megasphaera hominis</name>
    <dbReference type="NCBI Taxonomy" id="159836"/>
    <lineage>
        <taxon>Bacteria</taxon>
        <taxon>Bacillati</taxon>
        <taxon>Bacillota</taxon>
        <taxon>Negativicutes</taxon>
        <taxon>Veillonellales</taxon>
        <taxon>Veillonellaceae</taxon>
        <taxon>Megasphaera</taxon>
    </lineage>
</organism>
<feature type="signal peptide" evidence="1">
    <location>
        <begin position="1"/>
        <end position="20"/>
    </location>
</feature>
<dbReference type="SUPFAM" id="SSF47781">
    <property type="entry name" value="RuvA domain 2-like"/>
    <property type="match status" value="1"/>
</dbReference>
<protein>
    <submittedName>
        <fullName evidence="3">ComEA family DNA-binding protein</fullName>
    </submittedName>
</protein>
<dbReference type="EMBL" id="JACOGK010000004">
    <property type="protein sequence ID" value="MBC3536083.1"/>
    <property type="molecule type" value="Genomic_DNA"/>
</dbReference>
<dbReference type="GO" id="GO:0003677">
    <property type="term" value="F:DNA binding"/>
    <property type="evidence" value="ECO:0007669"/>
    <property type="project" value="UniProtKB-KW"/>
</dbReference>
<dbReference type="InterPro" id="IPR003583">
    <property type="entry name" value="Hlx-hairpin-Hlx_DNA-bd_motif"/>
</dbReference>
<proteinExistence type="predicted"/>
<dbReference type="NCBIfam" id="TIGR00426">
    <property type="entry name" value="competence protein ComEA helix-hairpin-helix repeat region"/>
    <property type="match status" value="1"/>
</dbReference>
<dbReference type="InterPro" id="IPR019554">
    <property type="entry name" value="Soluble_ligand-bd"/>
</dbReference>
<evidence type="ECO:0000313" key="3">
    <source>
        <dbReference type="EMBL" id="MBC3536083.1"/>
    </source>
</evidence>
<feature type="domain" description="Helix-hairpin-helix DNA-binding motif class 1" evidence="2">
    <location>
        <begin position="126"/>
        <end position="145"/>
    </location>
</feature>
<sequence length="178" mass="19056">MKKLLVILFFLAFAAWQVLGTSLGELTADRTAAVPRVEEPQPSDLYVYITGAVRKPGLYTFAKDVTVGEAVQAAGEALPYASADAVNFAARVHDGMHVHIPYNLDGIPAGAAVDDGTININEADAKKLAELPGVGPAMAEQILTYREEHGSFTSIEELQQVKGIGQAKYDKLKDKVSV</sequence>
<evidence type="ECO:0000256" key="1">
    <source>
        <dbReference type="SAM" id="SignalP"/>
    </source>
</evidence>
<evidence type="ECO:0000313" key="4">
    <source>
        <dbReference type="Proteomes" id="UP000606870"/>
    </source>
</evidence>
<dbReference type="Pfam" id="PF10531">
    <property type="entry name" value="SLBB"/>
    <property type="match status" value="1"/>
</dbReference>
<feature type="domain" description="Helix-hairpin-helix DNA-binding motif class 1" evidence="2">
    <location>
        <begin position="156"/>
        <end position="175"/>
    </location>
</feature>
<keyword evidence="3" id="KW-0238">DNA-binding</keyword>
<dbReference type="Gene3D" id="3.10.560.10">
    <property type="entry name" value="Outer membrane lipoprotein wza domain like"/>
    <property type="match status" value="1"/>
</dbReference>
<dbReference type="Proteomes" id="UP000606870">
    <property type="component" value="Unassembled WGS sequence"/>
</dbReference>
<dbReference type="PANTHER" id="PTHR21180">
    <property type="entry name" value="ENDONUCLEASE/EXONUCLEASE/PHOSPHATASE FAMILY DOMAIN-CONTAINING PROTEIN 1"/>
    <property type="match status" value="1"/>
</dbReference>
<feature type="chain" id="PRO_5046894463" evidence="1">
    <location>
        <begin position="21"/>
        <end position="178"/>
    </location>
</feature>
<name>A0ABR6VG13_9FIRM</name>
<dbReference type="RefSeq" id="WP_186502203.1">
    <property type="nucleotide sequence ID" value="NZ_JACOGK010000004.1"/>
</dbReference>
<dbReference type="Pfam" id="PF12836">
    <property type="entry name" value="HHH_3"/>
    <property type="match status" value="1"/>
</dbReference>
<dbReference type="InterPro" id="IPR004509">
    <property type="entry name" value="Competence_ComEA_HhH"/>
</dbReference>